<protein>
    <submittedName>
        <fullName evidence="1">Uncharacterized protein</fullName>
    </submittedName>
</protein>
<reference evidence="1" key="2">
    <citation type="submission" date="2020-05" db="UniProtKB">
        <authorList>
            <consortium name="EnsemblMetazoa"/>
        </authorList>
    </citation>
    <scope>IDENTIFICATION</scope>
    <source>
        <strain evidence="1">IAEA</strain>
    </source>
</reference>
<reference evidence="2" key="1">
    <citation type="submission" date="2014-03" db="EMBL/GenBank/DDBJ databases">
        <authorList>
            <person name="Aksoy S."/>
            <person name="Warren W."/>
            <person name="Wilson R.K."/>
        </authorList>
    </citation>
    <scope>NUCLEOTIDE SEQUENCE [LARGE SCALE GENOMIC DNA]</scope>
    <source>
        <strain evidence="2">IAEA</strain>
    </source>
</reference>
<dbReference type="Proteomes" id="UP000092445">
    <property type="component" value="Unassembled WGS sequence"/>
</dbReference>
<dbReference type="EnsemblMetazoa" id="GPAI039805-RA">
    <property type="protein sequence ID" value="GPAI039805-PA"/>
    <property type="gene ID" value="GPAI039805"/>
</dbReference>
<evidence type="ECO:0000313" key="1">
    <source>
        <dbReference type="EnsemblMetazoa" id="GPAI039805-PA"/>
    </source>
</evidence>
<accession>A0A1B0AB04</accession>
<dbReference type="STRING" id="7398.A0A1B0AB04"/>
<sequence length="127" mass="14070">MSIERSEFSYCISKAVASNSAFLSPSPSFKALRISSAVSPSAPRYATVRHVCMEAGENTTFRSTLLSTTTSQRNNDTNFVFSPFAMQSFEDLVKLGFSDKPELPDDNFSEIMEGLKDSEAYNNNNNK</sequence>
<proteinExistence type="predicted"/>
<dbReference type="AlphaFoldDB" id="A0A1B0AB04"/>
<keyword evidence="2" id="KW-1185">Reference proteome</keyword>
<name>A0A1B0AB04_GLOPL</name>
<dbReference type="VEuPathDB" id="VectorBase:GPAI039805"/>
<organism evidence="1 2">
    <name type="scientific">Glossina pallidipes</name>
    <name type="common">Tsetse fly</name>
    <dbReference type="NCBI Taxonomy" id="7398"/>
    <lineage>
        <taxon>Eukaryota</taxon>
        <taxon>Metazoa</taxon>
        <taxon>Ecdysozoa</taxon>
        <taxon>Arthropoda</taxon>
        <taxon>Hexapoda</taxon>
        <taxon>Insecta</taxon>
        <taxon>Pterygota</taxon>
        <taxon>Neoptera</taxon>
        <taxon>Endopterygota</taxon>
        <taxon>Diptera</taxon>
        <taxon>Brachycera</taxon>
        <taxon>Muscomorpha</taxon>
        <taxon>Hippoboscoidea</taxon>
        <taxon>Glossinidae</taxon>
        <taxon>Glossina</taxon>
    </lineage>
</organism>
<evidence type="ECO:0000313" key="2">
    <source>
        <dbReference type="Proteomes" id="UP000092445"/>
    </source>
</evidence>